<keyword evidence="6 13" id="KW-1133">Transmembrane helix</keyword>
<proteinExistence type="predicted"/>
<keyword evidence="8 13" id="KW-0472">Membrane</keyword>
<evidence type="ECO:0000256" key="4">
    <source>
        <dbReference type="ARBA" id="ARBA00022729"/>
    </source>
</evidence>
<evidence type="ECO:0000256" key="9">
    <source>
        <dbReference type="ARBA" id="ARBA00023157"/>
    </source>
</evidence>
<evidence type="ECO:0000259" key="14">
    <source>
        <dbReference type="PROSITE" id="PS50835"/>
    </source>
</evidence>
<dbReference type="Ensembl" id="ENSJJAT00000004359.1">
    <property type="protein sequence ID" value="ENSJJAP00000002258.1"/>
    <property type="gene ID" value="ENSJJAG00000003719.1"/>
</dbReference>
<protein>
    <submittedName>
        <fullName evidence="15">Lymphocyte antigen 9</fullName>
    </submittedName>
</protein>
<reference evidence="15" key="2">
    <citation type="submission" date="2025-09" db="UniProtKB">
        <authorList>
            <consortium name="Ensembl"/>
        </authorList>
    </citation>
    <scope>IDENTIFICATION</scope>
</reference>
<sequence>MAGFKSRSSDQALQPSSDKLQPRVFSSLLWTPLLFLLMEQLQEPQVAIKSMNISVNSSCIITLSCTVKGATNGVQYSWTQKDTQSSEPHGGPLFTVSQRLCDSDLPYTCTVRNPISQSSSRPIHAWKFCIGAYGRKTMGETMVGTLGESFTLPLALSASQYVKNVVWMFNTSVISNKWEEAVTADPPITHKSPKDNRNWVSGQDYSLKISRLEMEDAGTYHAYVCSEASEVTSVRHITLLIYKRLKKPTVVPSPMHTKDGSCEINLTCSVDDGGNNVTYTWTPVQKGAVMIQRGPHLKVSWKSGDSHPNFTCTANNPVSNSSSQFLSWTICSGPEWNKSLWIGLLLAISILLLLGICAVSIWKQKRQWRFLRSASTTDHTIYTSVSQRYEKLNTPPKTTRHWSRPATDTSSDSNATTEEEDERTELPSAVNGRDEVYGLGAQGNSAYDLAFRGQAEYDVTPDDTVVKSEVERDLNYVQVILNFHGNSPAPQKKESSNTIYSSVQKPRTVRKFSLSQIPKSEKLVSKSKSP</sequence>
<dbReference type="FunFam" id="2.60.40.10:FF:000470">
    <property type="entry name" value="SLAM family member 7"/>
    <property type="match status" value="1"/>
</dbReference>
<feature type="region of interest" description="Disordered" evidence="12">
    <location>
        <begin position="392"/>
        <end position="434"/>
    </location>
</feature>
<gene>
    <name evidence="15" type="primary">Ly9</name>
</gene>
<dbReference type="PANTHER" id="PTHR12080">
    <property type="entry name" value="SIGNALING LYMPHOCYTIC ACTIVATION MOLECULE"/>
    <property type="match status" value="1"/>
</dbReference>
<keyword evidence="16" id="KW-1185">Reference proteome</keyword>
<dbReference type="InterPro" id="IPR036179">
    <property type="entry name" value="Ig-like_dom_sf"/>
</dbReference>
<keyword evidence="5" id="KW-0391">Immunity</keyword>
<evidence type="ECO:0000256" key="12">
    <source>
        <dbReference type="SAM" id="MobiDB-lite"/>
    </source>
</evidence>
<keyword evidence="11" id="KW-0393">Immunoglobulin domain</keyword>
<dbReference type="InterPro" id="IPR015631">
    <property type="entry name" value="CD2/SLAM_rcpt"/>
</dbReference>
<feature type="compositionally biased region" description="Low complexity" evidence="12">
    <location>
        <begin position="406"/>
        <end position="416"/>
    </location>
</feature>
<dbReference type="PANTHER" id="PTHR12080:SF18">
    <property type="entry name" value="SLAM FAMILY MEMBER 9"/>
    <property type="match status" value="1"/>
</dbReference>
<dbReference type="FunFam" id="2.60.40.10:FF:000820">
    <property type="entry name" value="SLAM family member 7"/>
    <property type="match status" value="1"/>
</dbReference>
<reference evidence="15" key="1">
    <citation type="submission" date="2025-08" db="UniProtKB">
        <authorList>
            <consortium name="Ensembl"/>
        </authorList>
    </citation>
    <scope>IDENTIFICATION</scope>
</reference>
<evidence type="ECO:0000256" key="1">
    <source>
        <dbReference type="ARBA" id="ARBA00004479"/>
    </source>
</evidence>
<name>A0A8C5K3B4_JACJA</name>
<dbReference type="GeneTree" id="ENSGT01030000234540"/>
<evidence type="ECO:0000313" key="16">
    <source>
        <dbReference type="Proteomes" id="UP000694385"/>
    </source>
</evidence>
<evidence type="ECO:0000256" key="6">
    <source>
        <dbReference type="ARBA" id="ARBA00022989"/>
    </source>
</evidence>
<evidence type="ECO:0000313" key="15">
    <source>
        <dbReference type="Ensembl" id="ENSJJAP00000002258.1"/>
    </source>
</evidence>
<feature type="domain" description="Ig-like" evidence="14">
    <location>
        <begin position="44"/>
        <end position="120"/>
    </location>
</feature>
<dbReference type="GO" id="GO:0042110">
    <property type="term" value="P:T cell activation"/>
    <property type="evidence" value="ECO:0007669"/>
    <property type="project" value="TreeGrafter"/>
</dbReference>
<evidence type="ECO:0000256" key="10">
    <source>
        <dbReference type="ARBA" id="ARBA00023180"/>
    </source>
</evidence>
<dbReference type="GO" id="GO:0045087">
    <property type="term" value="P:innate immune response"/>
    <property type="evidence" value="ECO:0007669"/>
    <property type="project" value="UniProtKB-KW"/>
</dbReference>
<evidence type="ECO:0000256" key="8">
    <source>
        <dbReference type="ARBA" id="ARBA00023136"/>
    </source>
</evidence>
<evidence type="ECO:0000256" key="13">
    <source>
        <dbReference type="SAM" id="Phobius"/>
    </source>
</evidence>
<dbReference type="SUPFAM" id="SSF48726">
    <property type="entry name" value="Immunoglobulin"/>
    <property type="match status" value="3"/>
</dbReference>
<accession>A0A8C5K3B4</accession>
<keyword evidence="4" id="KW-0732">Signal</keyword>
<dbReference type="Proteomes" id="UP000694385">
    <property type="component" value="Unassembled WGS sequence"/>
</dbReference>
<dbReference type="InterPro" id="IPR013783">
    <property type="entry name" value="Ig-like_fold"/>
</dbReference>
<keyword evidence="9" id="KW-1015">Disulfide bond</keyword>
<dbReference type="GO" id="GO:0009897">
    <property type="term" value="C:external side of plasma membrane"/>
    <property type="evidence" value="ECO:0007669"/>
    <property type="project" value="TreeGrafter"/>
</dbReference>
<keyword evidence="3 13" id="KW-0812">Transmembrane</keyword>
<feature type="transmembrane region" description="Helical" evidence="13">
    <location>
        <begin position="340"/>
        <end position="362"/>
    </location>
</feature>
<keyword evidence="2" id="KW-0399">Innate immunity</keyword>
<keyword evidence="7" id="KW-1064">Adaptive immunity</keyword>
<evidence type="ECO:0000256" key="5">
    <source>
        <dbReference type="ARBA" id="ARBA00022859"/>
    </source>
</evidence>
<feature type="domain" description="Ig-like" evidence="14">
    <location>
        <begin position="248"/>
        <end position="327"/>
    </location>
</feature>
<dbReference type="PROSITE" id="PS50835">
    <property type="entry name" value="IG_LIKE"/>
    <property type="match status" value="2"/>
</dbReference>
<evidence type="ECO:0000256" key="11">
    <source>
        <dbReference type="ARBA" id="ARBA00023319"/>
    </source>
</evidence>
<keyword evidence="10" id="KW-0325">Glycoprotein</keyword>
<dbReference type="GO" id="GO:0002250">
    <property type="term" value="P:adaptive immune response"/>
    <property type="evidence" value="ECO:0007669"/>
    <property type="project" value="UniProtKB-KW"/>
</dbReference>
<dbReference type="InterPro" id="IPR007110">
    <property type="entry name" value="Ig-like_dom"/>
</dbReference>
<dbReference type="Gene3D" id="2.60.40.10">
    <property type="entry name" value="Immunoglobulins"/>
    <property type="match status" value="3"/>
</dbReference>
<organism evidence="15 16">
    <name type="scientific">Jaculus jaculus</name>
    <name type="common">Lesser Egyptian jerboa</name>
    <dbReference type="NCBI Taxonomy" id="51337"/>
    <lineage>
        <taxon>Eukaryota</taxon>
        <taxon>Metazoa</taxon>
        <taxon>Chordata</taxon>
        <taxon>Craniata</taxon>
        <taxon>Vertebrata</taxon>
        <taxon>Euteleostomi</taxon>
        <taxon>Mammalia</taxon>
        <taxon>Eutheria</taxon>
        <taxon>Euarchontoglires</taxon>
        <taxon>Glires</taxon>
        <taxon>Rodentia</taxon>
        <taxon>Myomorpha</taxon>
        <taxon>Dipodoidea</taxon>
        <taxon>Dipodidae</taxon>
        <taxon>Dipodinae</taxon>
        <taxon>Jaculus</taxon>
    </lineage>
</organism>
<evidence type="ECO:0000256" key="2">
    <source>
        <dbReference type="ARBA" id="ARBA00022588"/>
    </source>
</evidence>
<evidence type="ECO:0000256" key="7">
    <source>
        <dbReference type="ARBA" id="ARBA00023130"/>
    </source>
</evidence>
<evidence type="ECO:0000256" key="3">
    <source>
        <dbReference type="ARBA" id="ARBA00022692"/>
    </source>
</evidence>
<comment type="subcellular location">
    <subcellularLocation>
        <location evidence="1">Membrane</location>
        <topology evidence="1">Single-pass type I membrane protein</topology>
    </subcellularLocation>
</comment>
<dbReference type="AlphaFoldDB" id="A0A8C5K3B4"/>